<organism evidence="1">
    <name type="scientific">Solanum chacoense</name>
    <name type="common">Chaco potato</name>
    <dbReference type="NCBI Taxonomy" id="4108"/>
    <lineage>
        <taxon>Eukaryota</taxon>
        <taxon>Viridiplantae</taxon>
        <taxon>Streptophyta</taxon>
        <taxon>Embryophyta</taxon>
        <taxon>Tracheophyta</taxon>
        <taxon>Spermatophyta</taxon>
        <taxon>Magnoliopsida</taxon>
        <taxon>eudicotyledons</taxon>
        <taxon>Gunneridae</taxon>
        <taxon>Pentapetalae</taxon>
        <taxon>asterids</taxon>
        <taxon>lamiids</taxon>
        <taxon>Solanales</taxon>
        <taxon>Solanaceae</taxon>
        <taxon>Solanoideae</taxon>
        <taxon>Solaneae</taxon>
        <taxon>Solanum</taxon>
    </lineage>
</organism>
<reference evidence="1" key="1">
    <citation type="submission" date="2015-12" db="EMBL/GenBank/DDBJ databases">
        <title>Gene expression during late stages of embryo sac development: a critical building block for successful pollen-pistil interactions.</title>
        <authorList>
            <person name="Liu Y."/>
            <person name="Joly V."/>
            <person name="Sabar M."/>
            <person name="Matton D.P."/>
        </authorList>
    </citation>
    <scope>NUCLEOTIDE SEQUENCE</scope>
</reference>
<dbReference type="EMBL" id="GEDG01018668">
    <property type="protein sequence ID" value="JAP20597.1"/>
    <property type="molecule type" value="Transcribed_RNA"/>
</dbReference>
<dbReference type="AlphaFoldDB" id="A0A0V0HJI8"/>
<name>A0A0V0HJI8_SOLCH</name>
<evidence type="ECO:0000313" key="1">
    <source>
        <dbReference type="EMBL" id="JAP20597.1"/>
    </source>
</evidence>
<accession>A0A0V0HJI8</accession>
<proteinExistence type="predicted"/>
<protein>
    <submittedName>
        <fullName evidence="1">Putative ovule protein</fullName>
    </submittedName>
</protein>
<sequence>MQFIVLMPEKRGTPALLYKLELEKTCVIFCFNLMRDLSFAKKWINWVKLYISTAQFCALGNGNHEVFCFIRIVLNRLFCIPFFCSCTSEYAHALRGLKIPVRLNEIIFS</sequence>